<keyword evidence="5" id="KW-1185">Reference proteome</keyword>
<protein>
    <submittedName>
        <fullName evidence="4">Porin family protein</fullName>
    </submittedName>
</protein>
<evidence type="ECO:0000313" key="4">
    <source>
        <dbReference type="EMBL" id="MFC3293264.1"/>
    </source>
</evidence>
<keyword evidence="1 2" id="KW-0732">Signal</keyword>
<name>A0ABV7M3P4_9GAMM</name>
<comment type="caution">
    <text evidence="4">The sequence shown here is derived from an EMBL/GenBank/DDBJ whole genome shotgun (WGS) entry which is preliminary data.</text>
</comment>
<accession>A0ABV7M3P4</accession>
<evidence type="ECO:0000259" key="3">
    <source>
        <dbReference type="Pfam" id="PF13505"/>
    </source>
</evidence>
<dbReference type="Pfam" id="PF13505">
    <property type="entry name" value="OMP_b-brl"/>
    <property type="match status" value="1"/>
</dbReference>
<reference evidence="5" key="1">
    <citation type="journal article" date="2019" name="Int. J. Syst. Evol. Microbiol.">
        <title>The Global Catalogue of Microorganisms (GCM) 10K type strain sequencing project: providing services to taxonomists for standard genome sequencing and annotation.</title>
        <authorList>
            <consortium name="The Broad Institute Genomics Platform"/>
            <consortium name="The Broad Institute Genome Sequencing Center for Infectious Disease"/>
            <person name="Wu L."/>
            <person name="Ma J."/>
        </authorList>
    </citation>
    <scope>NUCLEOTIDE SEQUENCE [LARGE SCALE GENOMIC DNA]</scope>
    <source>
        <strain evidence="5">KCTC 12847</strain>
    </source>
</reference>
<feature type="signal peptide" evidence="2">
    <location>
        <begin position="1"/>
        <end position="20"/>
    </location>
</feature>
<dbReference type="SUPFAM" id="SSF56925">
    <property type="entry name" value="OMPA-like"/>
    <property type="match status" value="1"/>
</dbReference>
<dbReference type="InterPro" id="IPR027385">
    <property type="entry name" value="Beta-barrel_OMP"/>
</dbReference>
<dbReference type="RefSeq" id="WP_019020564.1">
    <property type="nucleotide sequence ID" value="NZ_BMXD01000001.1"/>
</dbReference>
<gene>
    <name evidence="4" type="ORF">ACFOEI_14500</name>
</gene>
<dbReference type="Proteomes" id="UP001595640">
    <property type="component" value="Unassembled WGS sequence"/>
</dbReference>
<evidence type="ECO:0000256" key="2">
    <source>
        <dbReference type="SAM" id="SignalP"/>
    </source>
</evidence>
<evidence type="ECO:0000256" key="1">
    <source>
        <dbReference type="ARBA" id="ARBA00022729"/>
    </source>
</evidence>
<dbReference type="InterPro" id="IPR011250">
    <property type="entry name" value="OMP/PagP_B-barrel"/>
</dbReference>
<organism evidence="4 5">
    <name type="scientific">Modicisalibacter luteus</name>
    <dbReference type="NCBI Taxonomy" id="453962"/>
    <lineage>
        <taxon>Bacteria</taxon>
        <taxon>Pseudomonadati</taxon>
        <taxon>Pseudomonadota</taxon>
        <taxon>Gammaproteobacteria</taxon>
        <taxon>Oceanospirillales</taxon>
        <taxon>Halomonadaceae</taxon>
        <taxon>Modicisalibacter</taxon>
    </lineage>
</organism>
<dbReference type="EMBL" id="JBHRUH010000031">
    <property type="protein sequence ID" value="MFC3293264.1"/>
    <property type="molecule type" value="Genomic_DNA"/>
</dbReference>
<feature type="chain" id="PRO_5045258686" evidence="2">
    <location>
        <begin position="21"/>
        <end position="182"/>
    </location>
</feature>
<dbReference type="InterPro" id="IPR006315">
    <property type="entry name" value="OM_autotransptr_brl_dom"/>
</dbReference>
<evidence type="ECO:0000313" key="5">
    <source>
        <dbReference type="Proteomes" id="UP001595640"/>
    </source>
</evidence>
<sequence length="182" mass="18927">MNAKYLVAAAAVFVSSSALADVQAGSSYAGGQYAWATYDESGTSIDVEPAAIVARFGHFVVDNFALEGRVGTGIADDTVSVSGIDVEGEIDHLIGAYGVGYLPLGDSPVSLYGLVGFTQGEATLSAPGYGVEASESDSGFSYGVGIEGHFTRQISANLEYVSYLDKSDYEVTAVSLGMNYHF</sequence>
<proteinExistence type="predicted"/>
<dbReference type="NCBIfam" id="TIGR01414">
    <property type="entry name" value="autotrans_barl"/>
    <property type="match status" value="1"/>
</dbReference>
<dbReference type="Gene3D" id="2.40.160.20">
    <property type="match status" value="1"/>
</dbReference>
<feature type="domain" description="Outer membrane protein beta-barrel" evidence="3">
    <location>
        <begin position="7"/>
        <end position="182"/>
    </location>
</feature>